<evidence type="ECO:0000313" key="5">
    <source>
        <dbReference type="Proteomes" id="UP001491310"/>
    </source>
</evidence>
<organism evidence="4 5">
    <name type="scientific">Coccomyxa subellipsoidea</name>
    <dbReference type="NCBI Taxonomy" id="248742"/>
    <lineage>
        <taxon>Eukaryota</taxon>
        <taxon>Viridiplantae</taxon>
        <taxon>Chlorophyta</taxon>
        <taxon>core chlorophytes</taxon>
        <taxon>Trebouxiophyceae</taxon>
        <taxon>Trebouxiophyceae incertae sedis</taxon>
        <taxon>Coccomyxaceae</taxon>
        <taxon>Coccomyxa</taxon>
    </lineage>
</organism>
<keyword evidence="5" id="KW-1185">Reference proteome</keyword>
<dbReference type="CDD" id="cd01855">
    <property type="entry name" value="YqeH"/>
    <property type="match status" value="1"/>
</dbReference>
<feature type="compositionally biased region" description="Low complexity" evidence="1">
    <location>
        <begin position="86"/>
        <end position="95"/>
    </location>
</feature>
<dbReference type="EMBL" id="JALJOT010000001">
    <property type="protein sequence ID" value="KAK9918707.1"/>
    <property type="molecule type" value="Genomic_DNA"/>
</dbReference>
<evidence type="ECO:0000259" key="3">
    <source>
        <dbReference type="Pfam" id="PF21516"/>
    </source>
</evidence>
<evidence type="ECO:0008006" key="6">
    <source>
        <dbReference type="Google" id="ProtNLM"/>
    </source>
</evidence>
<feature type="region of interest" description="Disordered" evidence="1">
    <location>
        <begin position="72"/>
        <end position="101"/>
    </location>
</feature>
<dbReference type="InterPro" id="IPR050896">
    <property type="entry name" value="Mito_lipid_metab_GTPase"/>
</dbReference>
<accession>A0ABR2Z404</accession>
<name>A0ABR2Z404_9CHLO</name>
<feature type="compositionally biased region" description="Basic residues" evidence="1">
    <location>
        <begin position="533"/>
        <end position="545"/>
    </location>
</feature>
<evidence type="ECO:0000313" key="4">
    <source>
        <dbReference type="EMBL" id="KAK9918707.1"/>
    </source>
</evidence>
<dbReference type="Gene3D" id="3.40.50.300">
    <property type="entry name" value="P-loop containing nucleotide triphosphate hydrolases"/>
    <property type="match status" value="1"/>
</dbReference>
<proteinExistence type="predicted"/>
<feature type="region of interest" description="Disordered" evidence="1">
    <location>
        <begin position="522"/>
        <end position="545"/>
    </location>
</feature>
<dbReference type="PANTHER" id="PTHR46434">
    <property type="entry name" value="GENETIC INTERACTOR OF PROHIBITINS 3, MITOCHONDRIAL"/>
    <property type="match status" value="1"/>
</dbReference>
<dbReference type="Pfam" id="PF01926">
    <property type="entry name" value="MMR_HSR1"/>
    <property type="match status" value="1"/>
</dbReference>
<comment type="caution">
    <text evidence="4">The sequence shown here is derived from an EMBL/GenBank/DDBJ whole genome shotgun (WGS) entry which is preliminary data.</text>
</comment>
<gene>
    <name evidence="4" type="ORF">WJX75_006161</name>
</gene>
<evidence type="ECO:0000259" key="2">
    <source>
        <dbReference type="Pfam" id="PF01926"/>
    </source>
</evidence>
<protein>
    <recommendedName>
        <fullName evidence="6">G domain-containing protein</fullName>
    </recommendedName>
</protein>
<evidence type="ECO:0000256" key="1">
    <source>
        <dbReference type="SAM" id="MobiDB-lite"/>
    </source>
</evidence>
<reference evidence="4 5" key="1">
    <citation type="journal article" date="2024" name="Nat. Commun.">
        <title>Phylogenomics reveals the evolutionary origins of lichenization in chlorophyte algae.</title>
        <authorList>
            <person name="Puginier C."/>
            <person name="Libourel C."/>
            <person name="Otte J."/>
            <person name="Skaloud P."/>
            <person name="Haon M."/>
            <person name="Grisel S."/>
            <person name="Petersen M."/>
            <person name="Berrin J.G."/>
            <person name="Delaux P.M."/>
            <person name="Dal Grande F."/>
            <person name="Keller J."/>
        </authorList>
    </citation>
    <scope>NUCLEOTIDE SEQUENCE [LARGE SCALE GENOMIC DNA]</scope>
    <source>
        <strain evidence="4 5">SAG 216-7</strain>
    </source>
</reference>
<dbReference type="SUPFAM" id="SSF52540">
    <property type="entry name" value="P-loop containing nucleoside triphosphate hydrolases"/>
    <property type="match status" value="1"/>
</dbReference>
<dbReference type="InterPro" id="IPR006073">
    <property type="entry name" value="GTP-bd"/>
</dbReference>
<feature type="domain" description="NOA1/YqeH-like C-terminal" evidence="3">
    <location>
        <begin position="419"/>
        <end position="514"/>
    </location>
</feature>
<dbReference type="PANTHER" id="PTHR46434:SF1">
    <property type="entry name" value="GENETIC INTERACTOR OF PROHIBITINS 3, MITOCHONDRIAL"/>
    <property type="match status" value="1"/>
</dbReference>
<sequence>MGRNQAANLSEPDLSGQTALVAELLQLPSYCAGCGVKLQSEEPDRPGYFKIPQKLLEASLRQNTTEVQEIETIEEDDGEVEDRKASNANATTSASDDLSPERLRRMDALVESWLEEEEEEDPKAAMRLLNIAPEQDDPDATRVLCARCYSLSHYGQVKSARAEADLPQFDLGQKVGRKIGLQRNRRAVVLCVVDAADFDGSLPRTALQALFSNIEGYQVRDGVSAVRADNRDVRFVLAVNKADLLPSQATAARLEKWIRMRAKQGGMPKPVSVELVSALKGWGMEQLLVRLHREVGTTGDVWVVGAQNAGKSSLINAMKRAVRHGKPRNELTTAALPGTTLGMLKVPGLMPPRCNMFDTPGVPHDFQLSSRLSADEVKLLLPKRRLKPRTFRAAAGQTVFVGGVARIDVQSSPGATLYLTVWASDDLTCHFGKTDGANERYEKSVGTMLVPPLDQDHKLGPLQPTPVTVQGANWRQSSMDIAVAGLGWIGVGVSGEAEFTVWTHEGVAITTRTAVLPDYAKELERPGFGNRDRKPKGKAGGKTRR</sequence>
<feature type="domain" description="G" evidence="2">
    <location>
        <begin position="301"/>
        <end position="373"/>
    </location>
</feature>
<dbReference type="InterPro" id="IPR027417">
    <property type="entry name" value="P-loop_NTPase"/>
</dbReference>
<dbReference type="Proteomes" id="UP001491310">
    <property type="component" value="Unassembled WGS sequence"/>
</dbReference>
<dbReference type="InterPro" id="IPR048422">
    <property type="entry name" value="NOA1/YqeH-like_C"/>
</dbReference>
<dbReference type="Pfam" id="PF21516">
    <property type="entry name" value="YqeH-like_C"/>
    <property type="match status" value="1"/>
</dbReference>